<evidence type="ECO:0000256" key="1">
    <source>
        <dbReference type="SAM" id="MobiDB-lite"/>
    </source>
</evidence>
<dbReference type="Pfam" id="PF03732">
    <property type="entry name" value="Retrotrans_gag"/>
    <property type="match status" value="1"/>
</dbReference>
<feature type="region of interest" description="Disordered" evidence="1">
    <location>
        <begin position="180"/>
        <end position="225"/>
    </location>
</feature>
<feature type="domain" description="Retrotransposon gag" evidence="2">
    <location>
        <begin position="54"/>
        <end position="135"/>
    </location>
</feature>
<protein>
    <recommendedName>
        <fullName evidence="2">Retrotransposon gag domain-containing protein</fullName>
    </recommendedName>
</protein>
<sequence length="262" mass="29229">MALIGSIEHFKGNAEEFEMYIERVEHLFLVNCVEEKMKVSLFITLAGPVVYSTLKNLVAPQNPAEKSYEQVITVLRGHYVPEKSEISERFRFNKCNQKPDQSVAEYIVELKQLSNTCKFGAFLEEALRDRLVCGLYSEALQKKLLAERELTFAKACTMAQAHEMAASQVKLLSAGEVHSMKKTESSRVSYNTKGSNNRQSSSKQSSSKPSTNQQSEQSKQNKDHVIGVAGATTQICVRQPSGNVSSAEREDTLPKFVGVRGR</sequence>
<feature type="compositionally biased region" description="Low complexity" evidence="1">
    <location>
        <begin position="193"/>
        <end position="215"/>
    </location>
</feature>
<reference evidence="3" key="2">
    <citation type="submission" date="2019-08" db="EMBL/GenBank/DDBJ databases">
        <authorList>
            <consortium name="Photinus pyralis genome working group"/>
            <person name="Fallon T.R."/>
            <person name="Sander Lower S.E."/>
            <person name="Weng J.-K."/>
        </authorList>
    </citation>
    <scope>NUCLEOTIDE SEQUENCE</scope>
    <source>
        <strain evidence="3">1611_PpyrPB1</strain>
        <tissue evidence="3">Whole body</tissue>
    </source>
</reference>
<evidence type="ECO:0000259" key="2">
    <source>
        <dbReference type="Pfam" id="PF03732"/>
    </source>
</evidence>
<dbReference type="PANTHER" id="PTHR33198">
    <property type="entry name" value="ANK_REP_REGION DOMAIN-CONTAINING PROTEIN-RELATED"/>
    <property type="match status" value="1"/>
</dbReference>
<dbReference type="InParanoid" id="A0A5N4ATA3"/>
<dbReference type="AlphaFoldDB" id="A0A5N4ATA3"/>
<keyword evidence="5" id="KW-1185">Reference proteome</keyword>
<dbReference type="PANTHER" id="PTHR33198:SF19">
    <property type="entry name" value="CCHC-TYPE DOMAIN-CONTAINING PROTEIN"/>
    <property type="match status" value="1"/>
</dbReference>
<evidence type="ECO:0000313" key="3">
    <source>
        <dbReference type="EMBL" id="KAB0800460.1"/>
    </source>
</evidence>
<accession>A0A5N4ATA3</accession>
<dbReference type="EMBL" id="VVIM01000004">
    <property type="protein sequence ID" value="KAB0800460.1"/>
    <property type="molecule type" value="Genomic_DNA"/>
</dbReference>
<dbReference type="Proteomes" id="UP000327044">
    <property type="component" value="Unassembled WGS sequence"/>
</dbReference>
<dbReference type="InterPro" id="IPR005162">
    <property type="entry name" value="Retrotrans_gag_dom"/>
</dbReference>
<evidence type="ECO:0000313" key="4">
    <source>
        <dbReference type="EMBL" id="KAB0804210.1"/>
    </source>
</evidence>
<proteinExistence type="predicted"/>
<evidence type="ECO:0000313" key="5">
    <source>
        <dbReference type="Proteomes" id="UP000327044"/>
    </source>
</evidence>
<dbReference type="EMBL" id="VVIM01000001">
    <property type="protein sequence ID" value="KAB0804210.1"/>
    <property type="molecule type" value="Genomic_DNA"/>
</dbReference>
<name>A0A5N4ATA3_PHOPY</name>
<feature type="region of interest" description="Disordered" evidence="1">
    <location>
        <begin position="238"/>
        <end position="262"/>
    </location>
</feature>
<gene>
    <name evidence="4" type="ORF">PPYR_01180</name>
    <name evidence="3" type="ORF">PPYR_06200</name>
</gene>
<reference evidence="3 5" key="1">
    <citation type="journal article" date="2018" name="Elife">
        <title>Firefly genomes illuminate parallel origins of bioluminescence in beetles.</title>
        <authorList>
            <person name="Fallon T.R."/>
            <person name="Lower S.E."/>
            <person name="Chang C.H."/>
            <person name="Bessho-Uehara M."/>
            <person name="Martin G.J."/>
            <person name="Bewick A.J."/>
            <person name="Behringer M."/>
            <person name="Debat H.J."/>
            <person name="Wong I."/>
            <person name="Day J.C."/>
            <person name="Suvorov A."/>
            <person name="Silva C.J."/>
            <person name="Stanger-Hall K.F."/>
            <person name="Hall D.W."/>
            <person name="Schmitz R.J."/>
            <person name="Nelson D.R."/>
            <person name="Lewis S.M."/>
            <person name="Shigenobu S."/>
            <person name="Bybee S.M."/>
            <person name="Larracuente A.M."/>
            <person name="Oba Y."/>
            <person name="Weng J.K."/>
        </authorList>
    </citation>
    <scope>NUCLEOTIDE SEQUENCE [LARGE SCALE GENOMIC DNA]</scope>
    <source>
        <strain evidence="3">1611_PpyrPB1</strain>
        <tissue evidence="3">Whole body</tissue>
    </source>
</reference>
<organism evidence="3 5">
    <name type="scientific">Photinus pyralis</name>
    <name type="common">Common eastern firefly</name>
    <name type="synonym">Lampyris pyralis</name>
    <dbReference type="NCBI Taxonomy" id="7054"/>
    <lineage>
        <taxon>Eukaryota</taxon>
        <taxon>Metazoa</taxon>
        <taxon>Ecdysozoa</taxon>
        <taxon>Arthropoda</taxon>
        <taxon>Hexapoda</taxon>
        <taxon>Insecta</taxon>
        <taxon>Pterygota</taxon>
        <taxon>Neoptera</taxon>
        <taxon>Endopterygota</taxon>
        <taxon>Coleoptera</taxon>
        <taxon>Polyphaga</taxon>
        <taxon>Elateriformia</taxon>
        <taxon>Elateroidea</taxon>
        <taxon>Lampyridae</taxon>
        <taxon>Lampyrinae</taxon>
        <taxon>Photinus</taxon>
    </lineage>
</organism>
<comment type="caution">
    <text evidence="3">The sequence shown here is derived from an EMBL/GenBank/DDBJ whole genome shotgun (WGS) entry which is preliminary data.</text>
</comment>